<dbReference type="SUPFAM" id="SSF54631">
    <property type="entry name" value="CBS-domain pair"/>
    <property type="match status" value="2"/>
</dbReference>
<keyword evidence="6" id="KW-1185">Reference proteome</keyword>
<name>A2BLX3_HYPBU</name>
<dbReference type="HOGENOM" id="CLU_076812_0_0_2"/>
<dbReference type="AlphaFoldDB" id="A2BLX3"/>
<evidence type="ECO:0000313" key="6">
    <source>
        <dbReference type="Proteomes" id="UP000002593"/>
    </source>
</evidence>
<feature type="region of interest" description="Disordered" evidence="3">
    <location>
        <begin position="1"/>
        <end position="21"/>
    </location>
</feature>
<gene>
    <name evidence="5" type="ordered locus">Hbut_1147</name>
</gene>
<feature type="domain" description="CBS" evidence="4">
    <location>
        <begin position="195"/>
        <end position="251"/>
    </location>
</feature>
<evidence type="ECO:0000256" key="1">
    <source>
        <dbReference type="ARBA" id="ARBA00023122"/>
    </source>
</evidence>
<dbReference type="CDD" id="cd17778">
    <property type="entry name" value="CBS_arch_repeat2"/>
    <property type="match status" value="1"/>
</dbReference>
<feature type="domain" description="CBS" evidence="4">
    <location>
        <begin position="132"/>
        <end position="191"/>
    </location>
</feature>
<dbReference type="EnsemblBacteria" id="ABM80984">
    <property type="protein sequence ID" value="ABM80984"/>
    <property type="gene ID" value="Hbut_1147"/>
</dbReference>
<dbReference type="EMBL" id="CP000493">
    <property type="protein sequence ID" value="ABM80984.1"/>
    <property type="molecule type" value="Genomic_DNA"/>
</dbReference>
<evidence type="ECO:0000256" key="3">
    <source>
        <dbReference type="SAM" id="MobiDB-lite"/>
    </source>
</evidence>
<dbReference type="SMART" id="SM00116">
    <property type="entry name" value="CBS"/>
    <property type="match status" value="4"/>
</dbReference>
<evidence type="ECO:0000313" key="5">
    <source>
        <dbReference type="EMBL" id="ABM80984.1"/>
    </source>
</evidence>
<dbReference type="PANTHER" id="PTHR43080:SF2">
    <property type="entry name" value="CBS DOMAIN-CONTAINING PROTEIN"/>
    <property type="match status" value="1"/>
</dbReference>
<sequence length="324" mass="35901">MAAEEGGPAMRRSTVVPPRRRPEGIRWLRSDGKPNFSDRIHRHEGEAKLLAKRPVYTTTRTSTILRLLEDMTRYNVRAMPVIVPNKETLEGMVTVMDAVSYLGGGELYDIVVKRHGRNIYAALLKEYVSSIMNPNPVYVTVDDKLTKILEVMVTRNVGVLPVLYHDGTIWGIITEHDIVGYLAEKTVGRRVSEVMTTNVITISVDATLKEAMETMIKYGVRRLPIVADNSVWGMITAKDIVRFFGSHEVFTFVETGNVEEALATPVKIVGVNDYVTISPDADVGEAAKLMIDKGVSSLLVVEEGKLTGIITERDILYALAIAPS</sequence>
<dbReference type="STRING" id="415426.Hbut_1147"/>
<evidence type="ECO:0000259" key="4">
    <source>
        <dbReference type="PROSITE" id="PS51371"/>
    </source>
</evidence>
<dbReference type="KEGG" id="hbu:Hbut_1147"/>
<accession>A2BLX3</accession>
<dbReference type="PROSITE" id="PS51371">
    <property type="entry name" value="CBS"/>
    <property type="match status" value="4"/>
</dbReference>
<dbReference type="CDD" id="cd17777">
    <property type="entry name" value="CBS_arch_repeat1"/>
    <property type="match status" value="1"/>
</dbReference>
<dbReference type="InterPro" id="IPR051257">
    <property type="entry name" value="Diverse_CBS-Domain"/>
</dbReference>
<feature type="domain" description="CBS" evidence="4">
    <location>
        <begin position="263"/>
        <end position="324"/>
    </location>
</feature>
<dbReference type="eggNOG" id="arCOG00600">
    <property type="taxonomic scope" value="Archaea"/>
</dbReference>
<keyword evidence="1 2" id="KW-0129">CBS domain</keyword>
<dbReference type="Pfam" id="PF00571">
    <property type="entry name" value="CBS"/>
    <property type="match status" value="4"/>
</dbReference>
<dbReference type="InterPro" id="IPR000644">
    <property type="entry name" value="CBS_dom"/>
</dbReference>
<proteinExistence type="predicted"/>
<dbReference type="PANTHER" id="PTHR43080">
    <property type="entry name" value="CBS DOMAIN-CONTAINING PROTEIN CBSX3, MITOCHONDRIAL"/>
    <property type="match status" value="1"/>
</dbReference>
<dbReference type="Proteomes" id="UP000002593">
    <property type="component" value="Chromosome"/>
</dbReference>
<dbReference type="Gene3D" id="3.10.580.10">
    <property type="entry name" value="CBS-domain"/>
    <property type="match status" value="2"/>
</dbReference>
<protein>
    <submittedName>
        <fullName evidence="5">Conserved archaeal protein</fullName>
    </submittedName>
</protein>
<reference evidence="5 6" key="1">
    <citation type="journal article" date="2007" name="Archaea">
        <title>The genome of Hyperthermus butylicus: a sulfur-reducing, peptide fermenting, neutrophilic Crenarchaeote growing up to 108 degrees C.</title>
        <authorList>
            <person name="Brugger K."/>
            <person name="Chen L."/>
            <person name="Stark M."/>
            <person name="Zibat A."/>
            <person name="Redder P."/>
            <person name="Ruepp A."/>
            <person name="Awayez M."/>
            <person name="She Q."/>
            <person name="Garrett R.A."/>
            <person name="Klenk H.P."/>
        </authorList>
    </citation>
    <scope>NUCLEOTIDE SEQUENCE [LARGE SCALE GENOMIC DNA]</scope>
    <source>
        <strain evidence="6">DSM 5456 / JCM 9403 / PLM1-5</strain>
    </source>
</reference>
<feature type="domain" description="CBS" evidence="4">
    <location>
        <begin position="51"/>
        <end position="110"/>
    </location>
</feature>
<organism evidence="5 6">
    <name type="scientific">Hyperthermus butylicus (strain DSM 5456 / JCM 9403 / PLM1-5)</name>
    <dbReference type="NCBI Taxonomy" id="415426"/>
    <lineage>
        <taxon>Archaea</taxon>
        <taxon>Thermoproteota</taxon>
        <taxon>Thermoprotei</taxon>
        <taxon>Desulfurococcales</taxon>
        <taxon>Pyrodictiaceae</taxon>
        <taxon>Hyperthermus</taxon>
    </lineage>
</organism>
<evidence type="ECO:0000256" key="2">
    <source>
        <dbReference type="PROSITE-ProRule" id="PRU00703"/>
    </source>
</evidence>
<dbReference type="InterPro" id="IPR046342">
    <property type="entry name" value="CBS_dom_sf"/>
</dbReference>